<protein>
    <submittedName>
        <fullName evidence="2">Uncharacterized protein</fullName>
    </submittedName>
</protein>
<proteinExistence type="predicted"/>
<sequence>MSDNEFVDATEQAEADDPAIGDGTPDTAPHEIPWDDDDAADVDEAIGVAEADDDDVVEDNGTPVEAGV</sequence>
<name>A0A9X3RZK1_9ACTN</name>
<gene>
    <name evidence="2" type="ORF">OM076_01895</name>
</gene>
<reference evidence="2" key="1">
    <citation type="submission" date="2022-10" db="EMBL/GenBank/DDBJ databases">
        <title>The WGS of Solirubrobacter ginsenosidimutans DSM 21036.</title>
        <authorList>
            <person name="Jiang Z."/>
        </authorList>
    </citation>
    <scope>NUCLEOTIDE SEQUENCE</scope>
    <source>
        <strain evidence="2">DSM 21036</strain>
    </source>
</reference>
<organism evidence="2 3">
    <name type="scientific">Solirubrobacter ginsenosidimutans</name>
    <dbReference type="NCBI Taxonomy" id="490573"/>
    <lineage>
        <taxon>Bacteria</taxon>
        <taxon>Bacillati</taxon>
        <taxon>Actinomycetota</taxon>
        <taxon>Thermoleophilia</taxon>
        <taxon>Solirubrobacterales</taxon>
        <taxon>Solirubrobacteraceae</taxon>
        <taxon>Solirubrobacter</taxon>
    </lineage>
</organism>
<comment type="caution">
    <text evidence="2">The sequence shown here is derived from an EMBL/GenBank/DDBJ whole genome shotgun (WGS) entry which is preliminary data.</text>
</comment>
<dbReference type="RefSeq" id="WP_270037653.1">
    <property type="nucleotide sequence ID" value="NZ_JAPDOD010000001.1"/>
</dbReference>
<keyword evidence="3" id="KW-1185">Reference proteome</keyword>
<evidence type="ECO:0000313" key="3">
    <source>
        <dbReference type="Proteomes" id="UP001149140"/>
    </source>
</evidence>
<evidence type="ECO:0000313" key="2">
    <source>
        <dbReference type="EMBL" id="MDA0159002.1"/>
    </source>
</evidence>
<dbReference type="AlphaFoldDB" id="A0A9X3RZK1"/>
<feature type="compositionally biased region" description="Acidic residues" evidence="1">
    <location>
        <begin position="34"/>
        <end position="58"/>
    </location>
</feature>
<dbReference type="EMBL" id="JAPDOD010000001">
    <property type="protein sequence ID" value="MDA0159002.1"/>
    <property type="molecule type" value="Genomic_DNA"/>
</dbReference>
<accession>A0A9X3RZK1</accession>
<feature type="compositionally biased region" description="Acidic residues" evidence="1">
    <location>
        <begin position="1"/>
        <end position="19"/>
    </location>
</feature>
<feature type="region of interest" description="Disordered" evidence="1">
    <location>
        <begin position="1"/>
        <end position="68"/>
    </location>
</feature>
<evidence type="ECO:0000256" key="1">
    <source>
        <dbReference type="SAM" id="MobiDB-lite"/>
    </source>
</evidence>
<dbReference type="Proteomes" id="UP001149140">
    <property type="component" value="Unassembled WGS sequence"/>
</dbReference>